<name>A0A2G9S231_AQUCT</name>
<dbReference type="GO" id="GO:0046548">
    <property type="term" value="P:retinal rod cell development"/>
    <property type="evidence" value="ECO:0007669"/>
    <property type="project" value="TreeGrafter"/>
</dbReference>
<proteinExistence type="predicted"/>
<keyword evidence="1" id="KW-0175">Coiled coil</keyword>
<dbReference type="EMBL" id="KV927311">
    <property type="protein sequence ID" value="PIO33523.1"/>
    <property type="molecule type" value="Genomic_DNA"/>
</dbReference>
<dbReference type="InterPro" id="IPR000008">
    <property type="entry name" value="C2_dom"/>
</dbReference>
<evidence type="ECO:0000256" key="1">
    <source>
        <dbReference type="SAM" id="Coils"/>
    </source>
</evidence>
<evidence type="ECO:0000259" key="2">
    <source>
        <dbReference type="PROSITE" id="PS50004"/>
    </source>
</evidence>
<sequence>HAEKLDEENKKLQLRCLELKHQLDEFQNRLKFFTKESDVDVTELSEALILIKTRKQLKNGEVKFLEKVEDDMGKDLEKSLRALQANHVETVQELEKTRNMLIMQHKINKDYQDEVEAVTQRMESVRRDYDVKLEQYAHLLDVRAARIRKLEGIDNDFSNYGTLEYWCKLKVPMEQAIRLYKERAKALGYISSNLRDPYQPVGVDKGKNIGSTEDNLNELFITINGCSNLKSGTSTSQPSPYVAYTFFHFPDHYTNTIASSNNPQFEDLKCFPLSMNADLDKYLKSQSLVLYVFDDKDEKFG</sequence>
<feature type="coiled-coil region" evidence="1">
    <location>
        <begin position="2"/>
        <end position="36"/>
    </location>
</feature>
<gene>
    <name evidence="3" type="ORF">AB205_0147490</name>
</gene>
<feature type="non-terminal residue" evidence="3">
    <location>
        <position position="1"/>
    </location>
</feature>
<feature type="domain" description="C2" evidence="2">
    <location>
        <begin position="204"/>
        <end position="301"/>
    </location>
</feature>
<dbReference type="GO" id="GO:1905515">
    <property type="term" value="P:non-motile cilium assembly"/>
    <property type="evidence" value="ECO:0007669"/>
    <property type="project" value="TreeGrafter"/>
</dbReference>
<dbReference type="InterPro" id="IPR031139">
    <property type="entry name" value="RPGRIP1_fam"/>
</dbReference>
<feature type="coiled-coil region" evidence="1">
    <location>
        <begin position="80"/>
        <end position="128"/>
    </location>
</feature>
<reference evidence="4" key="1">
    <citation type="journal article" date="2017" name="Nat. Commun.">
        <title>The North American bullfrog draft genome provides insight into hormonal regulation of long noncoding RNA.</title>
        <authorList>
            <person name="Hammond S.A."/>
            <person name="Warren R.L."/>
            <person name="Vandervalk B.P."/>
            <person name="Kucuk E."/>
            <person name="Khan H."/>
            <person name="Gibb E.A."/>
            <person name="Pandoh P."/>
            <person name="Kirk H."/>
            <person name="Zhao Y."/>
            <person name="Jones M."/>
            <person name="Mungall A.J."/>
            <person name="Coope R."/>
            <person name="Pleasance S."/>
            <person name="Moore R.A."/>
            <person name="Holt R.A."/>
            <person name="Round J.M."/>
            <person name="Ohora S."/>
            <person name="Walle B.V."/>
            <person name="Veldhoen N."/>
            <person name="Helbing C.C."/>
            <person name="Birol I."/>
        </authorList>
    </citation>
    <scope>NUCLEOTIDE SEQUENCE [LARGE SCALE GENOMIC DNA]</scope>
</reference>
<evidence type="ECO:0000313" key="4">
    <source>
        <dbReference type="Proteomes" id="UP000228934"/>
    </source>
</evidence>
<dbReference type="OrthoDB" id="2133912at2759"/>
<dbReference type="PROSITE" id="PS50004">
    <property type="entry name" value="C2"/>
    <property type="match status" value="1"/>
</dbReference>
<dbReference type="CDD" id="cd00030">
    <property type="entry name" value="C2"/>
    <property type="match status" value="1"/>
</dbReference>
<accession>A0A2G9S231</accession>
<feature type="non-terminal residue" evidence="3">
    <location>
        <position position="301"/>
    </location>
</feature>
<dbReference type="GO" id="GO:0032391">
    <property type="term" value="C:photoreceptor connecting cilium"/>
    <property type="evidence" value="ECO:0007669"/>
    <property type="project" value="TreeGrafter"/>
</dbReference>
<evidence type="ECO:0000313" key="3">
    <source>
        <dbReference type="EMBL" id="PIO33523.1"/>
    </source>
</evidence>
<dbReference type="PANTHER" id="PTHR14240:SF4">
    <property type="entry name" value="PROTEIN FANTOM"/>
    <property type="match status" value="1"/>
</dbReference>
<dbReference type="GO" id="GO:0031870">
    <property type="term" value="F:thromboxane A2 receptor binding"/>
    <property type="evidence" value="ECO:0007669"/>
    <property type="project" value="TreeGrafter"/>
</dbReference>
<dbReference type="Gene3D" id="2.60.40.150">
    <property type="entry name" value="C2 domain"/>
    <property type="match status" value="1"/>
</dbReference>
<protein>
    <recommendedName>
        <fullName evidence="2">C2 domain-containing protein</fullName>
    </recommendedName>
</protein>
<dbReference type="PANTHER" id="PTHR14240">
    <property type="entry name" value="RETINITIS PIGMENTOSA GTPASE REGULATOR-INTERACTING PROTEIN"/>
    <property type="match status" value="1"/>
</dbReference>
<keyword evidence="4" id="KW-1185">Reference proteome</keyword>
<dbReference type="SUPFAM" id="SSF49562">
    <property type="entry name" value="C2 domain (Calcium/lipid-binding domain, CaLB)"/>
    <property type="match status" value="1"/>
</dbReference>
<dbReference type="Proteomes" id="UP000228934">
    <property type="component" value="Unassembled WGS sequence"/>
</dbReference>
<dbReference type="InterPro" id="IPR035892">
    <property type="entry name" value="C2_domain_sf"/>
</dbReference>
<organism evidence="3 4">
    <name type="scientific">Aquarana catesbeiana</name>
    <name type="common">American bullfrog</name>
    <name type="synonym">Rana catesbeiana</name>
    <dbReference type="NCBI Taxonomy" id="8400"/>
    <lineage>
        <taxon>Eukaryota</taxon>
        <taxon>Metazoa</taxon>
        <taxon>Chordata</taxon>
        <taxon>Craniata</taxon>
        <taxon>Vertebrata</taxon>
        <taxon>Euteleostomi</taxon>
        <taxon>Amphibia</taxon>
        <taxon>Batrachia</taxon>
        <taxon>Anura</taxon>
        <taxon>Neobatrachia</taxon>
        <taxon>Ranoidea</taxon>
        <taxon>Ranidae</taxon>
        <taxon>Aquarana</taxon>
    </lineage>
</organism>
<dbReference type="AlphaFoldDB" id="A0A2G9S231"/>